<keyword evidence="2" id="KW-1185">Reference proteome</keyword>
<organism evidence="1 2">
    <name type="scientific">Nesidiocoris tenuis</name>
    <dbReference type="NCBI Taxonomy" id="355587"/>
    <lineage>
        <taxon>Eukaryota</taxon>
        <taxon>Metazoa</taxon>
        <taxon>Ecdysozoa</taxon>
        <taxon>Arthropoda</taxon>
        <taxon>Hexapoda</taxon>
        <taxon>Insecta</taxon>
        <taxon>Pterygota</taxon>
        <taxon>Neoptera</taxon>
        <taxon>Paraneoptera</taxon>
        <taxon>Hemiptera</taxon>
        <taxon>Heteroptera</taxon>
        <taxon>Panheteroptera</taxon>
        <taxon>Cimicomorpha</taxon>
        <taxon>Miridae</taxon>
        <taxon>Dicyphina</taxon>
        <taxon>Nesidiocoris</taxon>
    </lineage>
</organism>
<dbReference type="Proteomes" id="UP000479000">
    <property type="component" value="Unassembled WGS sequence"/>
</dbReference>
<dbReference type="EMBL" id="CADCXU010016451">
    <property type="protein sequence ID" value="CAB0005464.1"/>
    <property type="molecule type" value="Genomic_DNA"/>
</dbReference>
<gene>
    <name evidence="1" type="ORF">NTEN_LOCUS10941</name>
</gene>
<evidence type="ECO:0000313" key="2">
    <source>
        <dbReference type="Proteomes" id="UP000479000"/>
    </source>
</evidence>
<name>A0A6H5GN71_9HEMI</name>
<evidence type="ECO:0000313" key="1">
    <source>
        <dbReference type="EMBL" id="CAB0005464.1"/>
    </source>
</evidence>
<sequence>MKMNNFCVAINFVHGVNQTTVRGFKRSFKDSIKCSRNQMATQDIKDCNDE</sequence>
<proteinExistence type="predicted"/>
<dbReference type="AlphaFoldDB" id="A0A6H5GN71"/>
<accession>A0A6H5GN71</accession>
<feature type="non-terminal residue" evidence="1">
    <location>
        <position position="50"/>
    </location>
</feature>
<reference evidence="1 2" key="1">
    <citation type="submission" date="2020-02" db="EMBL/GenBank/DDBJ databases">
        <authorList>
            <person name="Ferguson B K."/>
        </authorList>
    </citation>
    <scope>NUCLEOTIDE SEQUENCE [LARGE SCALE GENOMIC DNA]</scope>
</reference>
<protein>
    <submittedName>
        <fullName evidence="1">Uncharacterized protein</fullName>
    </submittedName>
</protein>